<comment type="caution">
    <text evidence="6">The sequence shown here is derived from an EMBL/GenBank/DDBJ whole genome shotgun (WGS) entry which is preliminary data.</text>
</comment>
<accession>A0A3N4A1J3</accession>
<name>A0A3N4A1J3_9MICC</name>
<protein>
    <submittedName>
        <fullName evidence="6">Alpha/beta hydrolase</fullName>
    </submittedName>
</protein>
<proteinExistence type="inferred from homology"/>
<dbReference type="EMBL" id="RKMF01000015">
    <property type="protein sequence ID" value="ROZ62094.1"/>
    <property type="molecule type" value="Genomic_DNA"/>
</dbReference>
<evidence type="ECO:0000256" key="2">
    <source>
        <dbReference type="ARBA" id="ARBA00022729"/>
    </source>
</evidence>
<feature type="domain" description="Peptidase S33 tripeptidyl aminopeptidase-like C-terminal" evidence="5">
    <location>
        <begin position="396"/>
        <end position="497"/>
    </location>
</feature>
<comment type="similarity">
    <text evidence="1">Belongs to the peptidase S33 family.</text>
</comment>
<sequence>MATVLALAGCAPKETSTADSAALDGTDPALAESYEQEITWGDCQDVTRGSDLECADLTVPVDYSDPEGETTTVVMARSTSGGNASKGSLLMNPGGPGGSGVDLMQAAPAYFDEDVQENYDLVSFDPRGVYRSDGIECLDDAEVDEWRAESAFDPETESLDDLRSEYGDVGQACEENSGPVLEHMDTESVARDMDVMRAVLGDATTNYVGFSYGTQIGSTYAGLFPDRVGRFVLDGAVDPELTNSEVTVGQAASFEETLRHFVEDCTETNSECFTDGSVDDGLEEIQSIIDRTRDGSVTADDGREVSSVSAVEGVLVPLYSPSGYSTLNQALVDAQGGDYTALLKISDSNHGREADGSYRGNSSVAFAAVNCLDYDADAVTDEQMARNQDELNEVSPTFGEFLGYSDAACQGWPVESVDQPAAAEYDGDSQILVVGTRHDPATPYPWAEALTEQLGNARLLTYDGWGHGAYTSGNSCVISAVNTYLVDGDLPDQGTVCAAS</sequence>
<dbReference type="AlphaFoldDB" id="A0A3N4A1J3"/>
<keyword evidence="7" id="KW-1185">Reference proteome</keyword>
<dbReference type="Pfam" id="PF08386">
    <property type="entry name" value="Abhydrolase_4"/>
    <property type="match status" value="1"/>
</dbReference>
<keyword evidence="2" id="KW-0732">Signal</keyword>
<dbReference type="Pfam" id="PF00561">
    <property type="entry name" value="Abhydrolase_1"/>
    <property type="match status" value="1"/>
</dbReference>
<dbReference type="InterPro" id="IPR000073">
    <property type="entry name" value="AB_hydrolase_1"/>
</dbReference>
<dbReference type="InterPro" id="IPR013595">
    <property type="entry name" value="Pept_S33_TAP-like_C"/>
</dbReference>
<dbReference type="Gene3D" id="3.40.50.1820">
    <property type="entry name" value="alpha/beta hydrolase"/>
    <property type="match status" value="1"/>
</dbReference>
<evidence type="ECO:0000313" key="6">
    <source>
        <dbReference type="EMBL" id="ROZ62094.1"/>
    </source>
</evidence>
<dbReference type="OrthoDB" id="3252468at2"/>
<evidence type="ECO:0000256" key="3">
    <source>
        <dbReference type="ARBA" id="ARBA00022801"/>
    </source>
</evidence>
<evidence type="ECO:0000259" key="4">
    <source>
        <dbReference type="Pfam" id="PF00561"/>
    </source>
</evidence>
<dbReference type="SUPFAM" id="SSF53474">
    <property type="entry name" value="alpha/beta-Hydrolases"/>
    <property type="match status" value="1"/>
</dbReference>
<dbReference type="PANTHER" id="PTHR43248:SF29">
    <property type="entry name" value="TRIPEPTIDYL AMINOPEPTIDASE"/>
    <property type="match status" value="1"/>
</dbReference>
<evidence type="ECO:0000313" key="7">
    <source>
        <dbReference type="Proteomes" id="UP000270616"/>
    </source>
</evidence>
<dbReference type="GO" id="GO:0016787">
    <property type="term" value="F:hydrolase activity"/>
    <property type="evidence" value="ECO:0007669"/>
    <property type="project" value="UniProtKB-KW"/>
</dbReference>
<organism evidence="6 7">
    <name type="scientific">Kocuria soli</name>
    <dbReference type="NCBI Taxonomy" id="2485125"/>
    <lineage>
        <taxon>Bacteria</taxon>
        <taxon>Bacillati</taxon>
        <taxon>Actinomycetota</taxon>
        <taxon>Actinomycetes</taxon>
        <taxon>Micrococcales</taxon>
        <taxon>Micrococcaceae</taxon>
        <taxon>Kocuria</taxon>
    </lineage>
</organism>
<dbReference type="RefSeq" id="WP_123826166.1">
    <property type="nucleotide sequence ID" value="NZ_RKMF01000015.1"/>
</dbReference>
<reference evidence="6 7" key="1">
    <citation type="submission" date="2018-10" db="EMBL/GenBank/DDBJ databases">
        <title>Kocuria sp. M5W7-7, whole genome shotgun sequence.</title>
        <authorList>
            <person name="Tuo L."/>
        </authorList>
    </citation>
    <scope>NUCLEOTIDE SEQUENCE [LARGE SCALE GENOMIC DNA]</scope>
    <source>
        <strain evidence="6 7">M5W7-7</strain>
    </source>
</reference>
<dbReference type="InterPro" id="IPR051601">
    <property type="entry name" value="Serine_prot/Carboxylest_S33"/>
</dbReference>
<dbReference type="PANTHER" id="PTHR43248">
    <property type="entry name" value="2-SUCCINYL-6-HYDROXY-2,4-CYCLOHEXADIENE-1-CARBOXYLATE SYNTHASE"/>
    <property type="match status" value="1"/>
</dbReference>
<dbReference type="InterPro" id="IPR029058">
    <property type="entry name" value="AB_hydrolase_fold"/>
</dbReference>
<evidence type="ECO:0000256" key="1">
    <source>
        <dbReference type="ARBA" id="ARBA00010088"/>
    </source>
</evidence>
<feature type="domain" description="AB hydrolase-1" evidence="4">
    <location>
        <begin position="89"/>
        <end position="270"/>
    </location>
</feature>
<gene>
    <name evidence="6" type="ORF">EDL96_11250</name>
</gene>
<keyword evidence="3 6" id="KW-0378">Hydrolase</keyword>
<dbReference type="Proteomes" id="UP000270616">
    <property type="component" value="Unassembled WGS sequence"/>
</dbReference>
<evidence type="ECO:0000259" key="5">
    <source>
        <dbReference type="Pfam" id="PF08386"/>
    </source>
</evidence>